<reference evidence="3" key="2">
    <citation type="submission" date="2020-08" db="EMBL/GenBank/DDBJ databases">
        <authorList>
            <person name="Kikuchi T."/>
        </authorList>
    </citation>
    <scope>NUCLEOTIDE SEQUENCE</scope>
    <source>
        <strain evidence="2">Ka4C1</strain>
    </source>
</reference>
<evidence type="ECO:0000256" key="1">
    <source>
        <dbReference type="SAM" id="SignalP"/>
    </source>
</evidence>
<evidence type="ECO:0000313" key="5">
    <source>
        <dbReference type="Proteomes" id="UP000659654"/>
    </source>
</evidence>
<dbReference type="Proteomes" id="UP000095284">
    <property type="component" value="Unplaced"/>
</dbReference>
<proteinExistence type="predicted"/>
<dbReference type="Proteomes" id="UP000582659">
    <property type="component" value="Unassembled WGS sequence"/>
</dbReference>
<protein>
    <submittedName>
        <fullName evidence="2">(pine wood nematode) hypothetical protein</fullName>
    </submittedName>
</protein>
<feature type="signal peptide" evidence="1">
    <location>
        <begin position="1"/>
        <end position="20"/>
    </location>
</feature>
<evidence type="ECO:0000313" key="6">
    <source>
        <dbReference type="WBParaSite" id="BXY_0546200.1"/>
    </source>
</evidence>
<dbReference type="OrthoDB" id="10369366at2759"/>
<evidence type="ECO:0000313" key="4">
    <source>
        <dbReference type="Proteomes" id="UP000095284"/>
    </source>
</evidence>
<organism evidence="4 6">
    <name type="scientific">Bursaphelenchus xylophilus</name>
    <name type="common">Pinewood nematode worm</name>
    <name type="synonym">Aphelenchoides xylophilus</name>
    <dbReference type="NCBI Taxonomy" id="6326"/>
    <lineage>
        <taxon>Eukaryota</taxon>
        <taxon>Metazoa</taxon>
        <taxon>Ecdysozoa</taxon>
        <taxon>Nematoda</taxon>
        <taxon>Chromadorea</taxon>
        <taxon>Rhabditida</taxon>
        <taxon>Tylenchina</taxon>
        <taxon>Tylenchomorpha</taxon>
        <taxon>Aphelenchoidea</taxon>
        <taxon>Aphelenchoididae</taxon>
        <taxon>Bursaphelenchus</taxon>
    </lineage>
</organism>
<evidence type="ECO:0000313" key="3">
    <source>
        <dbReference type="EMBL" id="CAG9126486.1"/>
    </source>
</evidence>
<dbReference type="EMBL" id="CAJFCV020000005">
    <property type="protein sequence ID" value="CAG9126486.1"/>
    <property type="molecule type" value="Genomic_DNA"/>
</dbReference>
<gene>
    <name evidence="2" type="ORF">BXYJ_LOCUS13144</name>
</gene>
<name>A0A1I7RXJ5_BURXY</name>
<dbReference type="Proteomes" id="UP000659654">
    <property type="component" value="Unassembled WGS sequence"/>
</dbReference>
<accession>A0A1I7RXJ5</accession>
<dbReference type="AlphaFoldDB" id="A0A1I7RXJ5"/>
<keyword evidence="5" id="KW-1185">Reference proteome</keyword>
<keyword evidence="1" id="KW-0732">Signal</keyword>
<feature type="chain" id="PRO_5036021983" evidence="1">
    <location>
        <begin position="21"/>
        <end position="92"/>
    </location>
</feature>
<evidence type="ECO:0000313" key="2">
    <source>
        <dbReference type="EMBL" id="CAD5233053.1"/>
    </source>
</evidence>
<sequence>MAFWNLFLIFVLQVFCYGSARSVAPLLACQNGTAGRMSDCPRDFKCVFPAGVDPQTGLFYGLCELEASISCQADVECPSPARCSNGPKVCII</sequence>
<dbReference type="EMBL" id="CAJFDI010000005">
    <property type="protein sequence ID" value="CAD5233053.1"/>
    <property type="molecule type" value="Genomic_DNA"/>
</dbReference>
<dbReference type="WBParaSite" id="BXY_0546200.1">
    <property type="protein sequence ID" value="BXY_0546200.1"/>
    <property type="gene ID" value="BXY_0546200"/>
</dbReference>
<reference evidence="6" key="1">
    <citation type="submission" date="2016-11" db="UniProtKB">
        <authorList>
            <consortium name="WormBaseParasite"/>
        </authorList>
    </citation>
    <scope>IDENTIFICATION</scope>
</reference>